<dbReference type="KEGG" id="shd:SUTH_02365"/>
<dbReference type="GO" id="GO:0019867">
    <property type="term" value="C:outer membrane"/>
    <property type="evidence" value="ECO:0007669"/>
    <property type="project" value="InterPro"/>
</dbReference>
<dbReference type="HOGENOM" id="CLU_090265_1_0_4"/>
<sequence>MEATHVSPATSHISHTHPLLLVAAASVTVLSLAGVATLAGWMPGPHGAEPAKLAAAAPQATVATLAPPISVQQTVTLSQAKPAAAKPAERTPASIRRTASGTYGPAVAVSPAPTYAGSTPAPATICRDCGVVQAVNEVVVEPKGSGGGAVAGGLVGGIIGNQIGKGATRDIATVLGAVGGAYAGNHIEKSTKESKRYDIVVRFEDGSTRTFSSDSPPAWHRGDRVRLQNDGLIFDGGRSGARDFGAA</sequence>
<evidence type="ECO:0000256" key="3">
    <source>
        <dbReference type="SAM" id="Phobius"/>
    </source>
</evidence>
<keyword evidence="3" id="KW-0812">Transmembrane</keyword>
<comment type="subcellular location">
    <subcellularLocation>
        <location evidence="1">Membrane</location>
    </subcellularLocation>
</comment>
<feature type="transmembrane region" description="Helical" evidence="3">
    <location>
        <begin position="20"/>
        <end position="42"/>
    </location>
</feature>
<dbReference type="Pfam" id="PF05433">
    <property type="entry name" value="Rick_17kDa_Anti"/>
    <property type="match status" value="1"/>
</dbReference>
<dbReference type="RefSeq" id="WP_052473581.1">
    <property type="nucleotide sequence ID" value="NZ_AP012547.1"/>
</dbReference>
<dbReference type="OrthoDB" id="5298735at2"/>
<evidence type="ECO:0000313" key="5">
    <source>
        <dbReference type="EMBL" id="BAO30154.1"/>
    </source>
</evidence>
<name>W0SFV6_9PROT</name>
<keyword evidence="3" id="KW-1133">Transmembrane helix</keyword>
<evidence type="ECO:0000313" key="6">
    <source>
        <dbReference type="Proteomes" id="UP000031637"/>
    </source>
</evidence>
<evidence type="ECO:0000259" key="4">
    <source>
        <dbReference type="Pfam" id="PF05433"/>
    </source>
</evidence>
<accession>W0SFV6</accession>
<reference evidence="5 6" key="1">
    <citation type="journal article" date="2014" name="Syst. Appl. Microbiol.">
        <title>Complete genomes of freshwater sulfur oxidizers Sulfuricella denitrificans skB26 and Sulfuritalea hydrogenivorans sk43H: genetic insights into the sulfur oxidation pathway of betaproteobacteria.</title>
        <authorList>
            <person name="Watanabe T."/>
            <person name="Kojima H."/>
            <person name="Fukui M."/>
        </authorList>
    </citation>
    <scope>NUCLEOTIDE SEQUENCE [LARGE SCALE GENOMIC DNA]</scope>
    <source>
        <strain evidence="5">DSM22779</strain>
    </source>
</reference>
<gene>
    <name evidence="5" type="ORF">SUTH_02365</name>
</gene>
<dbReference type="InterPro" id="IPR051407">
    <property type="entry name" value="Bact_OM_lipoprot/Surf_antigen"/>
</dbReference>
<keyword evidence="6" id="KW-1185">Reference proteome</keyword>
<keyword evidence="2 3" id="KW-0472">Membrane</keyword>
<proteinExistence type="predicted"/>
<dbReference type="EMBL" id="AP012547">
    <property type="protein sequence ID" value="BAO30154.1"/>
    <property type="molecule type" value="Genomic_DNA"/>
</dbReference>
<evidence type="ECO:0000256" key="1">
    <source>
        <dbReference type="ARBA" id="ARBA00004370"/>
    </source>
</evidence>
<dbReference type="InterPro" id="IPR008816">
    <property type="entry name" value="Gly_zipper_2TM_dom"/>
</dbReference>
<organism evidence="5 6">
    <name type="scientific">Sulfuritalea hydrogenivorans sk43H</name>
    <dbReference type="NCBI Taxonomy" id="1223802"/>
    <lineage>
        <taxon>Bacteria</taxon>
        <taxon>Pseudomonadati</taxon>
        <taxon>Pseudomonadota</taxon>
        <taxon>Betaproteobacteria</taxon>
        <taxon>Nitrosomonadales</taxon>
        <taxon>Sterolibacteriaceae</taxon>
        <taxon>Sulfuritalea</taxon>
    </lineage>
</organism>
<dbReference type="AlphaFoldDB" id="W0SFV6"/>
<feature type="domain" description="Glycine zipper 2TM" evidence="4">
    <location>
        <begin position="147"/>
        <end position="187"/>
    </location>
</feature>
<dbReference type="STRING" id="1223802.SUTH_02365"/>
<dbReference type="Proteomes" id="UP000031637">
    <property type="component" value="Chromosome"/>
</dbReference>
<dbReference type="PANTHER" id="PTHR35603:SF2">
    <property type="entry name" value="OUTER MEMBRANE LIPOPROTEIN"/>
    <property type="match status" value="1"/>
</dbReference>
<evidence type="ECO:0000256" key="2">
    <source>
        <dbReference type="ARBA" id="ARBA00023136"/>
    </source>
</evidence>
<dbReference type="PANTHER" id="PTHR35603">
    <property type="match status" value="1"/>
</dbReference>
<protein>
    <submittedName>
        <fullName evidence="5">17 kDa surface antigen</fullName>
    </submittedName>
</protein>